<dbReference type="InterPro" id="IPR000871">
    <property type="entry name" value="Beta-lactam_class-A"/>
</dbReference>
<gene>
    <name evidence="2" type="ORF">GCM10011374_07010</name>
</gene>
<dbReference type="EMBL" id="BMEQ01000002">
    <property type="protein sequence ID" value="GGG47198.1"/>
    <property type="molecule type" value="Genomic_DNA"/>
</dbReference>
<organism evidence="2 3">
    <name type="scientific">Kocuria dechangensis</name>
    <dbReference type="NCBI Taxonomy" id="1176249"/>
    <lineage>
        <taxon>Bacteria</taxon>
        <taxon>Bacillati</taxon>
        <taxon>Actinomycetota</taxon>
        <taxon>Actinomycetes</taxon>
        <taxon>Micrococcales</taxon>
        <taxon>Micrococcaceae</taxon>
        <taxon>Kocuria</taxon>
    </lineage>
</organism>
<dbReference type="PRINTS" id="PR00118">
    <property type="entry name" value="BLACTAMASEA"/>
</dbReference>
<dbReference type="GO" id="GO:0030655">
    <property type="term" value="P:beta-lactam antibiotic catabolic process"/>
    <property type="evidence" value="ECO:0007669"/>
    <property type="project" value="InterPro"/>
</dbReference>
<dbReference type="RefSeq" id="WP_188534428.1">
    <property type="nucleotide sequence ID" value="NZ_BMEQ01000002.1"/>
</dbReference>
<dbReference type="InterPro" id="IPR045155">
    <property type="entry name" value="Beta-lactam_cat"/>
</dbReference>
<evidence type="ECO:0000313" key="2">
    <source>
        <dbReference type="EMBL" id="GGG47198.1"/>
    </source>
</evidence>
<accession>A0A917LNJ4</accession>
<evidence type="ECO:0000259" key="1">
    <source>
        <dbReference type="Pfam" id="PF13354"/>
    </source>
</evidence>
<dbReference type="SUPFAM" id="SSF56601">
    <property type="entry name" value="beta-lactamase/transpeptidase-like"/>
    <property type="match status" value="1"/>
</dbReference>
<dbReference type="Gene3D" id="3.40.710.10">
    <property type="entry name" value="DD-peptidase/beta-lactamase superfamily"/>
    <property type="match status" value="1"/>
</dbReference>
<proteinExistence type="predicted"/>
<dbReference type="PANTHER" id="PTHR35333:SF3">
    <property type="entry name" value="BETA-LACTAMASE-TYPE TRANSPEPTIDASE FOLD CONTAINING PROTEIN"/>
    <property type="match status" value="1"/>
</dbReference>
<dbReference type="AlphaFoldDB" id="A0A917LNJ4"/>
<reference evidence="2" key="2">
    <citation type="submission" date="2020-09" db="EMBL/GenBank/DDBJ databases">
        <authorList>
            <person name="Sun Q."/>
            <person name="Zhou Y."/>
        </authorList>
    </citation>
    <scope>NUCLEOTIDE SEQUENCE</scope>
    <source>
        <strain evidence="2">CGMCC 1.12187</strain>
    </source>
</reference>
<evidence type="ECO:0000313" key="3">
    <source>
        <dbReference type="Proteomes" id="UP000638848"/>
    </source>
</evidence>
<dbReference type="PANTHER" id="PTHR35333">
    <property type="entry name" value="BETA-LACTAMASE"/>
    <property type="match status" value="1"/>
</dbReference>
<protein>
    <recommendedName>
        <fullName evidence="1">Beta-lactamase class A catalytic domain-containing protein</fullName>
    </recommendedName>
</protein>
<feature type="domain" description="Beta-lactamase class A catalytic" evidence="1">
    <location>
        <begin position="72"/>
        <end position="263"/>
    </location>
</feature>
<sequence length="293" mass="30903">MHTNTRSTMRREKRPARRVGLAAGLLALLLAMGGYSSVAAPPATAAEVVDPAATRLQADLDTLAAQVPGELGVVLLDPTGGQVAARNPDRPFTSASLYKLFLAHAVLDRVDRGLIALTDTVPGTTLTVQEAVDRMITWSDNISGAALGQWLGWREVQAFAQGQGFESTTYDPATGAAGTVAMTTTPDDVADFLDRLRKGELLSPPSSTLLLGFLTAQQLDYALSTGLSADVEFAHKTGLLIQVSHDAGLVRIGGREYVVAVLTDGWSGYDDARPWFRTAGQAIDAFVHASAAA</sequence>
<reference evidence="2" key="1">
    <citation type="journal article" date="2014" name="Int. J. Syst. Evol. Microbiol.">
        <title>Complete genome sequence of Corynebacterium casei LMG S-19264T (=DSM 44701T), isolated from a smear-ripened cheese.</title>
        <authorList>
            <consortium name="US DOE Joint Genome Institute (JGI-PGF)"/>
            <person name="Walter F."/>
            <person name="Albersmeier A."/>
            <person name="Kalinowski J."/>
            <person name="Ruckert C."/>
        </authorList>
    </citation>
    <scope>NUCLEOTIDE SEQUENCE</scope>
    <source>
        <strain evidence="2">CGMCC 1.12187</strain>
    </source>
</reference>
<name>A0A917LNJ4_9MICC</name>
<keyword evidence="3" id="KW-1185">Reference proteome</keyword>
<dbReference type="InterPro" id="IPR012338">
    <property type="entry name" value="Beta-lactam/transpept-like"/>
</dbReference>
<dbReference type="Proteomes" id="UP000638848">
    <property type="component" value="Unassembled WGS sequence"/>
</dbReference>
<dbReference type="GO" id="GO:0046677">
    <property type="term" value="P:response to antibiotic"/>
    <property type="evidence" value="ECO:0007669"/>
    <property type="project" value="InterPro"/>
</dbReference>
<comment type="caution">
    <text evidence="2">The sequence shown here is derived from an EMBL/GenBank/DDBJ whole genome shotgun (WGS) entry which is preliminary data.</text>
</comment>
<dbReference type="Pfam" id="PF13354">
    <property type="entry name" value="Beta-lactamase2"/>
    <property type="match status" value="1"/>
</dbReference>
<dbReference type="GO" id="GO:0008800">
    <property type="term" value="F:beta-lactamase activity"/>
    <property type="evidence" value="ECO:0007669"/>
    <property type="project" value="InterPro"/>
</dbReference>